<name>A0A4R5EFS3_9RHOB</name>
<protein>
    <submittedName>
        <fullName evidence="1">Uncharacterized protein</fullName>
    </submittedName>
</protein>
<gene>
    <name evidence="1" type="ORF">E1B25_21685</name>
</gene>
<sequence>MAGSVTLRLDGAMPARRIADIVPRAWSRRMIFPSNRVRILIATAPVDFRKGHDGLTAMVQSVLRKDPFTQCRYGFESFETAFTTSSLELQKELARSGSAVQIAMASGGGIHAINRASRLHETKLCGRRNISAGHSGETGAVATAEAVSKRRCTV</sequence>
<proteinExistence type="predicted"/>
<evidence type="ECO:0000313" key="1">
    <source>
        <dbReference type="EMBL" id="TDE33057.1"/>
    </source>
</evidence>
<dbReference type="Proteomes" id="UP000294662">
    <property type="component" value="Unassembled WGS sequence"/>
</dbReference>
<dbReference type="Pfam" id="PF05717">
    <property type="entry name" value="TnpB_IS66"/>
    <property type="match status" value="1"/>
</dbReference>
<dbReference type="InterPro" id="IPR008878">
    <property type="entry name" value="Transposase_IS66_Orf2"/>
</dbReference>
<dbReference type="EMBL" id="SMFP01000040">
    <property type="protein sequence ID" value="TDE33057.1"/>
    <property type="molecule type" value="Genomic_DNA"/>
</dbReference>
<keyword evidence="2" id="KW-1185">Reference proteome</keyword>
<organism evidence="1 2">
    <name type="scientific">Antarcticimicrobium sediminis</name>
    <dbReference type="NCBI Taxonomy" id="2546227"/>
    <lineage>
        <taxon>Bacteria</taxon>
        <taxon>Pseudomonadati</taxon>
        <taxon>Pseudomonadota</taxon>
        <taxon>Alphaproteobacteria</taxon>
        <taxon>Rhodobacterales</taxon>
        <taxon>Paracoccaceae</taxon>
        <taxon>Antarcticimicrobium</taxon>
    </lineage>
</organism>
<reference evidence="1 2" key="1">
    <citation type="submission" date="2019-03" db="EMBL/GenBank/DDBJ databases">
        <authorList>
            <person name="Zhang S."/>
        </authorList>
    </citation>
    <scope>NUCLEOTIDE SEQUENCE [LARGE SCALE GENOMIC DNA]</scope>
    <source>
        <strain evidence="1 2">S4J41</strain>
    </source>
</reference>
<dbReference type="OrthoDB" id="9801450at2"/>
<dbReference type="AlphaFoldDB" id="A0A4R5EFS3"/>
<comment type="caution">
    <text evidence="1">The sequence shown here is derived from an EMBL/GenBank/DDBJ whole genome shotgun (WGS) entry which is preliminary data.</text>
</comment>
<evidence type="ECO:0000313" key="2">
    <source>
        <dbReference type="Proteomes" id="UP000294662"/>
    </source>
</evidence>
<accession>A0A4R5EFS3</accession>